<feature type="compositionally biased region" description="Low complexity" evidence="1">
    <location>
        <begin position="337"/>
        <end position="346"/>
    </location>
</feature>
<feature type="region of interest" description="Disordered" evidence="1">
    <location>
        <begin position="323"/>
        <end position="346"/>
    </location>
</feature>
<dbReference type="STRING" id="181874.A0A409Y9Y4"/>
<feature type="region of interest" description="Disordered" evidence="1">
    <location>
        <begin position="533"/>
        <end position="562"/>
    </location>
</feature>
<protein>
    <recommendedName>
        <fullName evidence="4">HbrB-like protein</fullName>
    </recommendedName>
</protein>
<dbReference type="GO" id="GO:0031932">
    <property type="term" value="C:TORC2 complex"/>
    <property type="evidence" value="ECO:0007669"/>
    <property type="project" value="TreeGrafter"/>
</dbReference>
<evidence type="ECO:0000313" key="2">
    <source>
        <dbReference type="EMBL" id="PPQ99733.1"/>
    </source>
</evidence>
<organism evidence="2 3">
    <name type="scientific">Panaeolus cyanescens</name>
    <dbReference type="NCBI Taxonomy" id="181874"/>
    <lineage>
        <taxon>Eukaryota</taxon>
        <taxon>Fungi</taxon>
        <taxon>Dikarya</taxon>
        <taxon>Basidiomycota</taxon>
        <taxon>Agaricomycotina</taxon>
        <taxon>Agaricomycetes</taxon>
        <taxon>Agaricomycetidae</taxon>
        <taxon>Agaricales</taxon>
        <taxon>Agaricineae</taxon>
        <taxon>Galeropsidaceae</taxon>
        <taxon>Panaeolus</taxon>
    </lineage>
</organism>
<dbReference type="InterPro" id="IPR013745">
    <property type="entry name" value="Bit61/PRR5"/>
</dbReference>
<feature type="compositionally biased region" description="Low complexity" evidence="1">
    <location>
        <begin position="131"/>
        <end position="161"/>
    </location>
</feature>
<evidence type="ECO:0000313" key="3">
    <source>
        <dbReference type="Proteomes" id="UP000284842"/>
    </source>
</evidence>
<feature type="compositionally biased region" description="Polar residues" evidence="1">
    <location>
        <begin position="186"/>
        <end position="199"/>
    </location>
</feature>
<feature type="compositionally biased region" description="Polar residues" evidence="1">
    <location>
        <begin position="56"/>
        <end position="68"/>
    </location>
</feature>
<gene>
    <name evidence="2" type="ORF">CVT24_009716</name>
</gene>
<evidence type="ECO:0008006" key="4">
    <source>
        <dbReference type="Google" id="ProtNLM"/>
    </source>
</evidence>
<feature type="compositionally biased region" description="Basic and acidic residues" evidence="1">
    <location>
        <begin position="166"/>
        <end position="177"/>
    </location>
</feature>
<feature type="region of interest" description="Disordered" evidence="1">
    <location>
        <begin position="100"/>
        <end position="199"/>
    </location>
</feature>
<keyword evidence="3" id="KW-1185">Reference proteome</keyword>
<reference evidence="2 3" key="1">
    <citation type="journal article" date="2018" name="Evol. Lett.">
        <title>Horizontal gene cluster transfer increased hallucinogenic mushroom diversity.</title>
        <authorList>
            <person name="Reynolds H.T."/>
            <person name="Vijayakumar V."/>
            <person name="Gluck-Thaler E."/>
            <person name="Korotkin H.B."/>
            <person name="Matheny P.B."/>
            <person name="Slot J.C."/>
        </authorList>
    </citation>
    <scope>NUCLEOTIDE SEQUENCE [LARGE SCALE GENOMIC DNA]</scope>
    <source>
        <strain evidence="2 3">2629</strain>
    </source>
</reference>
<proteinExistence type="predicted"/>
<dbReference type="PANTHER" id="PTHR32428:SF2">
    <property type="entry name" value="TARGET OF RAPAMYCIN COMPLEX 2 SUBUNIT BIT61-RELATED"/>
    <property type="match status" value="1"/>
</dbReference>
<dbReference type="Pfam" id="PF08539">
    <property type="entry name" value="HbrB"/>
    <property type="match status" value="1"/>
</dbReference>
<feature type="compositionally biased region" description="Low complexity" evidence="1">
    <location>
        <begin position="43"/>
        <end position="55"/>
    </location>
</feature>
<accession>A0A409Y9Y4</accession>
<evidence type="ECO:0000256" key="1">
    <source>
        <dbReference type="SAM" id="MobiDB-lite"/>
    </source>
</evidence>
<comment type="caution">
    <text evidence="2">The sequence shown here is derived from an EMBL/GenBank/DDBJ whole genome shotgun (WGS) entry which is preliminary data.</text>
</comment>
<dbReference type="GO" id="GO:0038203">
    <property type="term" value="P:TORC2 signaling"/>
    <property type="evidence" value="ECO:0007669"/>
    <property type="project" value="TreeGrafter"/>
</dbReference>
<feature type="compositionally biased region" description="Basic and acidic residues" evidence="1">
    <location>
        <begin position="14"/>
        <end position="25"/>
    </location>
</feature>
<feature type="compositionally biased region" description="Polar residues" evidence="1">
    <location>
        <begin position="100"/>
        <end position="120"/>
    </location>
</feature>
<name>A0A409Y9Y4_9AGAR</name>
<dbReference type="PANTHER" id="PTHR32428">
    <property type="entry name" value="TARGET OF RAPAMYCIN COMPLEX 2 SUBUNIT BIT61-RELATED"/>
    <property type="match status" value="1"/>
</dbReference>
<dbReference type="Proteomes" id="UP000284842">
    <property type="component" value="Unassembled WGS sequence"/>
</dbReference>
<feature type="region of interest" description="Disordered" evidence="1">
    <location>
        <begin position="1"/>
        <end position="85"/>
    </location>
</feature>
<dbReference type="EMBL" id="NHTK01001348">
    <property type="protein sequence ID" value="PPQ99733.1"/>
    <property type="molecule type" value="Genomic_DNA"/>
</dbReference>
<sequence length="588" mass="65276">MWSTSHLHLHGPRRSHEQSHNDIKASRSSSPDDGTEPRRRTSSDATPRPTPATTRFLSATNDQDTSRNLLPPNMATIDKSEGHSSSKRLGFITDKLTSSLSGTANRDASASKSSLHSNQLLHPHSHSRADSSLNAPALSSASLSVSSTSTSKPHTSPSKPSYNRTYDSKVVTREMNRLNRAPQMVNAPSTGSLGPQAGTLTQAAMPSLSTAEPWETLHVYVLPLFNGEPLRVPIEILNELVKRHISMVVSNSPPRALSRLESDALKLITSGMVTLNSKLNGVDDEKLVGRVVEIWGFFWDQVLTYLEGVLLPLQTDPLLSSLYRPKPHRATSPSRPSISKTSTQISQSSIHPIDVRSLALRSFRDKVILPPYQRLYARLSLPNRQDSFQETHSYQQPRLQQMQVFTQSRQLPLTFSLTTPAPQPTAEEAAIRDLLRLVRNPRPTADQRNTKFKGSPGFQTRTPTFLSGGLPRDRRGRVAQKGKYPPELTNIRSFGDDDTVLDEASRKDGSTILNMEQREREFLEALRSPDIESSASATRISSGGWGLGAGHEELTKEEEDEPLDWDQAQAVVERMVGINTNYQDQRRR</sequence>
<dbReference type="InParanoid" id="A0A409Y9Y4"/>
<feature type="region of interest" description="Disordered" evidence="1">
    <location>
        <begin position="444"/>
        <end position="479"/>
    </location>
</feature>
<dbReference type="AlphaFoldDB" id="A0A409Y9Y4"/>
<dbReference type="FunCoup" id="A0A409Y9Y4">
    <property type="interactions" value="6"/>
</dbReference>
<dbReference type="OrthoDB" id="2290221at2759"/>